<dbReference type="Gene3D" id="1.20.1250.20">
    <property type="entry name" value="MFS general substrate transporter like domains"/>
    <property type="match status" value="2"/>
</dbReference>
<dbReference type="InterPro" id="IPR036259">
    <property type="entry name" value="MFS_trans_sf"/>
</dbReference>
<protein>
    <submittedName>
        <fullName evidence="8">Major facilitator superfamily transporter</fullName>
    </submittedName>
</protein>
<feature type="transmembrane region" description="Helical" evidence="6">
    <location>
        <begin position="96"/>
        <end position="118"/>
    </location>
</feature>
<dbReference type="InterPro" id="IPR011701">
    <property type="entry name" value="MFS"/>
</dbReference>
<feature type="transmembrane region" description="Helical" evidence="6">
    <location>
        <begin position="247"/>
        <end position="268"/>
    </location>
</feature>
<evidence type="ECO:0000256" key="4">
    <source>
        <dbReference type="ARBA" id="ARBA00022989"/>
    </source>
</evidence>
<dbReference type="AlphaFoldDB" id="A0A3S5EI92"/>
<dbReference type="PANTHER" id="PTHR43124:SF3">
    <property type="entry name" value="CHLORAMPHENICOL EFFLUX PUMP RV0191"/>
    <property type="match status" value="1"/>
</dbReference>
<reference evidence="8 9" key="1">
    <citation type="submission" date="2018-12" db="EMBL/GenBank/DDBJ databases">
        <authorList>
            <consortium name="Pathogen Informatics"/>
        </authorList>
    </citation>
    <scope>NUCLEOTIDE SEQUENCE [LARGE SCALE GENOMIC DNA]</scope>
    <source>
        <strain evidence="8 9">NCTC10485</strain>
    </source>
</reference>
<feature type="transmembrane region" description="Helical" evidence="6">
    <location>
        <begin position="377"/>
        <end position="396"/>
    </location>
</feature>
<feature type="domain" description="Major facilitator superfamily (MFS) profile" evidence="7">
    <location>
        <begin position="6"/>
        <end position="401"/>
    </location>
</feature>
<feature type="transmembrane region" description="Helical" evidence="6">
    <location>
        <begin position="214"/>
        <end position="235"/>
    </location>
</feature>
<feature type="transmembrane region" description="Helical" evidence="6">
    <location>
        <begin position="71"/>
        <end position="90"/>
    </location>
</feature>
<evidence type="ECO:0000256" key="5">
    <source>
        <dbReference type="ARBA" id="ARBA00023136"/>
    </source>
</evidence>
<dbReference type="EMBL" id="LR134355">
    <property type="protein sequence ID" value="VEG47178.1"/>
    <property type="molecule type" value="Genomic_DNA"/>
</dbReference>
<dbReference type="GO" id="GO:0022857">
    <property type="term" value="F:transmembrane transporter activity"/>
    <property type="evidence" value="ECO:0007669"/>
    <property type="project" value="InterPro"/>
</dbReference>
<proteinExistence type="predicted"/>
<feature type="transmembrane region" description="Helical" evidence="6">
    <location>
        <begin position="280"/>
        <end position="299"/>
    </location>
</feature>
<keyword evidence="2" id="KW-1003">Cell membrane</keyword>
<accession>A0A3S5EI92</accession>
<dbReference type="Proteomes" id="UP000282551">
    <property type="component" value="Chromosome"/>
</dbReference>
<evidence type="ECO:0000259" key="7">
    <source>
        <dbReference type="PROSITE" id="PS50850"/>
    </source>
</evidence>
<dbReference type="Pfam" id="PF07690">
    <property type="entry name" value="MFS_1"/>
    <property type="match status" value="1"/>
</dbReference>
<keyword evidence="4 6" id="KW-1133">Transmembrane helix</keyword>
<evidence type="ECO:0000313" key="9">
    <source>
        <dbReference type="Proteomes" id="UP000282551"/>
    </source>
</evidence>
<gene>
    <name evidence="8" type="primary">gudP_1</name>
    <name evidence="8" type="ORF">NCTC10485_01470</name>
</gene>
<keyword evidence="9" id="KW-1185">Reference proteome</keyword>
<dbReference type="CDD" id="cd06174">
    <property type="entry name" value="MFS"/>
    <property type="match status" value="1"/>
</dbReference>
<dbReference type="OrthoDB" id="4332123at2"/>
<organism evidence="8 9">
    <name type="scientific">Mycolicibacterium chitae</name>
    <name type="common">Mycobacterium chitae</name>
    <dbReference type="NCBI Taxonomy" id="1792"/>
    <lineage>
        <taxon>Bacteria</taxon>
        <taxon>Bacillati</taxon>
        <taxon>Actinomycetota</taxon>
        <taxon>Actinomycetes</taxon>
        <taxon>Mycobacteriales</taxon>
        <taxon>Mycobacteriaceae</taxon>
        <taxon>Mycolicibacterium</taxon>
    </lineage>
</organism>
<dbReference type="SUPFAM" id="SSF103473">
    <property type="entry name" value="MFS general substrate transporter"/>
    <property type="match status" value="1"/>
</dbReference>
<evidence type="ECO:0000256" key="1">
    <source>
        <dbReference type="ARBA" id="ARBA00004651"/>
    </source>
</evidence>
<dbReference type="InterPro" id="IPR020846">
    <property type="entry name" value="MFS_dom"/>
</dbReference>
<feature type="transmembrane region" description="Helical" evidence="6">
    <location>
        <begin position="338"/>
        <end position="357"/>
    </location>
</feature>
<evidence type="ECO:0000256" key="3">
    <source>
        <dbReference type="ARBA" id="ARBA00022692"/>
    </source>
</evidence>
<evidence type="ECO:0000256" key="2">
    <source>
        <dbReference type="ARBA" id="ARBA00022475"/>
    </source>
</evidence>
<keyword evidence="3 6" id="KW-0812">Transmembrane</keyword>
<feature type="transmembrane region" description="Helical" evidence="6">
    <location>
        <begin position="305"/>
        <end position="326"/>
    </location>
</feature>
<feature type="transmembrane region" description="Helical" evidence="6">
    <location>
        <begin position="161"/>
        <end position="180"/>
    </location>
</feature>
<dbReference type="RefSeq" id="WP_126333117.1">
    <property type="nucleotide sequence ID" value="NZ_AP022604.1"/>
</dbReference>
<evidence type="ECO:0000313" key="8">
    <source>
        <dbReference type="EMBL" id="VEG47178.1"/>
    </source>
</evidence>
<evidence type="ECO:0000256" key="6">
    <source>
        <dbReference type="SAM" id="Phobius"/>
    </source>
</evidence>
<dbReference type="GO" id="GO:0005886">
    <property type="term" value="C:plasma membrane"/>
    <property type="evidence" value="ECO:0007669"/>
    <property type="project" value="UniProtKB-SubCell"/>
</dbReference>
<keyword evidence="5 6" id="KW-0472">Membrane</keyword>
<dbReference type="PROSITE" id="PS50850">
    <property type="entry name" value="MFS"/>
    <property type="match status" value="1"/>
</dbReference>
<dbReference type="PANTHER" id="PTHR43124">
    <property type="entry name" value="PURINE EFFLUX PUMP PBUE"/>
    <property type="match status" value="1"/>
</dbReference>
<name>A0A3S5EI92_MYCCI</name>
<dbReference type="InterPro" id="IPR050189">
    <property type="entry name" value="MFS_Efflux_Transporters"/>
</dbReference>
<feature type="transmembrane region" description="Helical" evidence="6">
    <location>
        <begin position="41"/>
        <end position="64"/>
    </location>
</feature>
<sequence>MRRWIVWSVGLLAYIVAVLDRTTLGVSGLDAADRFNASPAILSTFVVLQIVVYAGAQIPAGLLLDRFGSRAMIVSGGLLMAAGQLTLAFSESLPTAIAARAVVGLGDAFTFISVLRLVPYWFSERQIPMVTQLTGICGQLGQVLSALPFLALLGAAGWSTAYLSAAAFGVLVVVLTIVVVRDTPRGRAQVVRSADLAETFGSLKTVWLRPGTRLGFFTHMGCQFSITVFALMWGIPYLTEAQGLSRGTAGALLTVSVAAAIAAGILIGIITARNPHRRSWLVLGIMASNAAIWAVVLALPGPAPLWLLVVLIIVISIGGPGSMVGFDHARTFNPSRTLGTATGIINMGGFIASLLVMQAMGMIIDAAGGYSFDAFRYAWAAQYVIWILAAVAILIARRKARRTIGDIDESKYLLEFFDDRRE</sequence>
<comment type="subcellular location">
    <subcellularLocation>
        <location evidence="1">Cell membrane</location>
        <topology evidence="1">Multi-pass membrane protein</topology>
    </subcellularLocation>
</comment>
<feature type="transmembrane region" description="Helical" evidence="6">
    <location>
        <begin position="130"/>
        <end position="155"/>
    </location>
</feature>